<keyword evidence="4" id="KW-0227">DNA damage</keyword>
<dbReference type="GO" id="GO:0032131">
    <property type="term" value="F:alkylated DNA binding"/>
    <property type="evidence" value="ECO:0007669"/>
    <property type="project" value="TreeGrafter"/>
</dbReference>
<evidence type="ECO:0000256" key="4">
    <source>
        <dbReference type="ARBA" id="ARBA00022763"/>
    </source>
</evidence>
<comment type="caution">
    <text evidence="7">The sequence shown here is derived from an EMBL/GenBank/DDBJ whole genome shotgun (WGS) entry which is preliminary data.</text>
</comment>
<dbReference type="EC" id="3.2.2.21" evidence="3"/>
<dbReference type="GO" id="GO:0032993">
    <property type="term" value="C:protein-DNA complex"/>
    <property type="evidence" value="ECO:0007669"/>
    <property type="project" value="TreeGrafter"/>
</dbReference>
<protein>
    <recommendedName>
        <fullName evidence="3">DNA-3-methyladenine glycosylase II</fullName>
        <ecNumber evidence="3">3.2.2.21</ecNumber>
    </recommendedName>
</protein>
<dbReference type="Pfam" id="PF00730">
    <property type="entry name" value="HhH-GPD"/>
    <property type="match status" value="1"/>
</dbReference>
<dbReference type="SMART" id="SM00478">
    <property type="entry name" value="ENDO3c"/>
    <property type="match status" value="1"/>
</dbReference>
<dbReference type="GO" id="GO:0006307">
    <property type="term" value="P:DNA alkylation repair"/>
    <property type="evidence" value="ECO:0007669"/>
    <property type="project" value="TreeGrafter"/>
</dbReference>
<gene>
    <name evidence="7" type="ORF">FYJ35_07510</name>
</gene>
<evidence type="ECO:0000256" key="3">
    <source>
        <dbReference type="ARBA" id="ARBA00012000"/>
    </source>
</evidence>
<dbReference type="PANTHER" id="PTHR43003:SF5">
    <property type="entry name" value="DNA-3-METHYLADENINE GLYCOSYLASE"/>
    <property type="match status" value="1"/>
</dbReference>
<evidence type="ECO:0000256" key="5">
    <source>
        <dbReference type="ARBA" id="ARBA00023204"/>
    </source>
</evidence>
<dbReference type="CDD" id="cd00056">
    <property type="entry name" value="ENDO3c"/>
    <property type="match status" value="1"/>
</dbReference>
<feature type="domain" description="HhH-GPD" evidence="6">
    <location>
        <begin position="52"/>
        <end position="204"/>
    </location>
</feature>
<proteinExistence type="inferred from homology"/>
<evidence type="ECO:0000259" key="6">
    <source>
        <dbReference type="SMART" id="SM00478"/>
    </source>
</evidence>
<dbReference type="GO" id="GO:0008725">
    <property type="term" value="F:DNA-3-methyladenine glycosylase activity"/>
    <property type="evidence" value="ECO:0007669"/>
    <property type="project" value="TreeGrafter"/>
</dbReference>
<reference evidence="7 8" key="1">
    <citation type="submission" date="2019-08" db="EMBL/GenBank/DDBJ databases">
        <title>In-depth cultivation of the pig gut microbiome towards novel bacterial diversity and tailored functional studies.</title>
        <authorList>
            <person name="Wylensek D."/>
            <person name="Hitch T.C.A."/>
            <person name="Clavel T."/>
        </authorList>
    </citation>
    <scope>NUCLEOTIDE SEQUENCE [LARGE SCALE GENOMIC DNA]</scope>
    <source>
        <strain evidence="7 8">Oil+RF-744-WCA-WT-11</strain>
    </source>
</reference>
<organism evidence="7 8">
    <name type="scientific">Porcincola intestinalis</name>
    <dbReference type="NCBI Taxonomy" id="2606632"/>
    <lineage>
        <taxon>Bacteria</taxon>
        <taxon>Bacillati</taxon>
        <taxon>Bacillota</taxon>
        <taxon>Clostridia</taxon>
        <taxon>Lachnospirales</taxon>
        <taxon>Lachnospiraceae</taxon>
        <taxon>Porcincola</taxon>
    </lineage>
</organism>
<keyword evidence="5" id="KW-0234">DNA repair</keyword>
<evidence type="ECO:0000313" key="8">
    <source>
        <dbReference type="Proteomes" id="UP000481852"/>
    </source>
</evidence>
<evidence type="ECO:0000256" key="1">
    <source>
        <dbReference type="ARBA" id="ARBA00000086"/>
    </source>
</evidence>
<comment type="similarity">
    <text evidence="2">Belongs to the alkylbase DNA glycosidase AlkA family.</text>
</comment>
<dbReference type="FunFam" id="1.10.340.30:FF:000004">
    <property type="entry name" value="DNA-3-methyladenine glycosylase II"/>
    <property type="match status" value="1"/>
</dbReference>
<dbReference type="AlphaFoldDB" id="A0A6L5X3H9"/>
<dbReference type="GO" id="GO:0043916">
    <property type="term" value="F:DNA-7-methylguanine glycosylase activity"/>
    <property type="evidence" value="ECO:0007669"/>
    <property type="project" value="TreeGrafter"/>
</dbReference>
<dbReference type="RefSeq" id="WP_154525194.1">
    <property type="nucleotide sequence ID" value="NZ_VULZ01000007.1"/>
</dbReference>
<dbReference type="PANTHER" id="PTHR43003">
    <property type="entry name" value="DNA-3-METHYLADENINE GLYCOSYLASE"/>
    <property type="match status" value="1"/>
</dbReference>
<evidence type="ECO:0000313" key="7">
    <source>
        <dbReference type="EMBL" id="MSS14891.1"/>
    </source>
</evidence>
<dbReference type="InterPro" id="IPR011257">
    <property type="entry name" value="DNA_glycosylase"/>
</dbReference>
<comment type="catalytic activity">
    <reaction evidence="1">
        <text>Hydrolysis of alkylated DNA, releasing 3-methyladenine, 3-methylguanine, 7-methylguanine and 7-methyladenine.</text>
        <dbReference type="EC" id="3.2.2.21"/>
    </reaction>
</comment>
<sequence>MPEIITLDMNTASIQYLCARDKRLAKVISMVGPITYSPHEDAPYRFLIHEIIEQMLSVKAGQKIFSRLEELCAGNVDPDNISALTDEQIRSTGTSNAKVEYIRNLTNALESGTLSFDNLNVMSDKDVIREMTKIRGIGTWTAKMYLMFVLNRPDILPVEDGAFLQGYRWAYKTGDCTPASIAKKCKKWKPYSSVASRFLYRALDDGLTKTTFHLYK</sequence>
<name>A0A6L5X3H9_9FIRM</name>
<dbReference type="InterPro" id="IPR051912">
    <property type="entry name" value="Alkylbase_DNA_Glycosylase/TA"/>
</dbReference>
<evidence type="ECO:0000256" key="2">
    <source>
        <dbReference type="ARBA" id="ARBA00010817"/>
    </source>
</evidence>
<dbReference type="GO" id="GO:0005737">
    <property type="term" value="C:cytoplasm"/>
    <property type="evidence" value="ECO:0007669"/>
    <property type="project" value="TreeGrafter"/>
</dbReference>
<dbReference type="InterPro" id="IPR003265">
    <property type="entry name" value="HhH-GPD_domain"/>
</dbReference>
<dbReference type="EMBL" id="VULZ01000007">
    <property type="protein sequence ID" value="MSS14891.1"/>
    <property type="molecule type" value="Genomic_DNA"/>
</dbReference>
<dbReference type="SUPFAM" id="SSF48150">
    <property type="entry name" value="DNA-glycosylase"/>
    <property type="match status" value="1"/>
</dbReference>
<dbReference type="Gene3D" id="1.10.340.30">
    <property type="entry name" value="Hypothetical protein, domain 2"/>
    <property type="match status" value="1"/>
</dbReference>
<dbReference type="Gene3D" id="1.10.1670.40">
    <property type="match status" value="1"/>
</dbReference>
<dbReference type="Proteomes" id="UP000481852">
    <property type="component" value="Unassembled WGS sequence"/>
</dbReference>
<accession>A0A6L5X3H9</accession>
<dbReference type="GO" id="GO:0006285">
    <property type="term" value="P:base-excision repair, AP site formation"/>
    <property type="evidence" value="ECO:0007669"/>
    <property type="project" value="TreeGrafter"/>
</dbReference>
<keyword evidence="8" id="KW-1185">Reference proteome</keyword>